<comment type="caution">
    <text evidence="4">The sequence shown here is derived from an EMBL/GenBank/DDBJ whole genome shotgun (WGS) entry which is preliminary data.</text>
</comment>
<evidence type="ECO:0000256" key="2">
    <source>
        <dbReference type="PROSITE-ProRule" id="PRU00335"/>
    </source>
</evidence>
<dbReference type="InterPro" id="IPR036271">
    <property type="entry name" value="Tet_transcr_reg_TetR-rel_C_sf"/>
</dbReference>
<dbReference type="EMBL" id="BOOW01000004">
    <property type="protein sequence ID" value="GII90127.1"/>
    <property type="molecule type" value="Genomic_DNA"/>
</dbReference>
<dbReference type="AlphaFoldDB" id="A0A919RAN0"/>
<protein>
    <submittedName>
        <fullName evidence="4">TetR family transcriptional regulator</fullName>
    </submittedName>
</protein>
<evidence type="ECO:0000313" key="4">
    <source>
        <dbReference type="EMBL" id="GII90127.1"/>
    </source>
</evidence>
<feature type="DNA-binding region" description="H-T-H motif" evidence="2">
    <location>
        <begin position="47"/>
        <end position="66"/>
    </location>
</feature>
<dbReference type="Pfam" id="PF17932">
    <property type="entry name" value="TetR_C_24"/>
    <property type="match status" value="1"/>
</dbReference>
<dbReference type="Gene3D" id="1.10.357.10">
    <property type="entry name" value="Tetracycline Repressor, domain 2"/>
    <property type="match status" value="1"/>
</dbReference>
<dbReference type="Pfam" id="PF00440">
    <property type="entry name" value="TetR_N"/>
    <property type="match status" value="1"/>
</dbReference>
<evidence type="ECO:0000259" key="3">
    <source>
        <dbReference type="PROSITE" id="PS50977"/>
    </source>
</evidence>
<dbReference type="InterPro" id="IPR050109">
    <property type="entry name" value="HTH-type_TetR-like_transc_reg"/>
</dbReference>
<name>A0A919RAN0_9ACTN</name>
<dbReference type="GO" id="GO:0003700">
    <property type="term" value="F:DNA-binding transcription factor activity"/>
    <property type="evidence" value="ECO:0007669"/>
    <property type="project" value="TreeGrafter"/>
</dbReference>
<dbReference type="PROSITE" id="PS50977">
    <property type="entry name" value="HTH_TETR_2"/>
    <property type="match status" value="1"/>
</dbReference>
<dbReference type="SUPFAM" id="SSF48498">
    <property type="entry name" value="Tetracyclin repressor-like, C-terminal domain"/>
    <property type="match status" value="1"/>
</dbReference>
<keyword evidence="1 2" id="KW-0238">DNA-binding</keyword>
<dbReference type="SUPFAM" id="SSF46689">
    <property type="entry name" value="Homeodomain-like"/>
    <property type="match status" value="1"/>
</dbReference>
<dbReference type="RefSeq" id="WP_239128513.1">
    <property type="nucleotide sequence ID" value="NZ_BOOW01000004.1"/>
</dbReference>
<dbReference type="PRINTS" id="PR00455">
    <property type="entry name" value="HTHTETR"/>
</dbReference>
<dbReference type="PANTHER" id="PTHR30055:SF237">
    <property type="entry name" value="TRANSCRIPTIONAL REPRESSOR MCE3R"/>
    <property type="match status" value="1"/>
</dbReference>
<organism evidence="4 5">
    <name type="scientific">Sinosporangium siamense</name>
    <dbReference type="NCBI Taxonomy" id="1367973"/>
    <lineage>
        <taxon>Bacteria</taxon>
        <taxon>Bacillati</taxon>
        <taxon>Actinomycetota</taxon>
        <taxon>Actinomycetes</taxon>
        <taxon>Streptosporangiales</taxon>
        <taxon>Streptosporangiaceae</taxon>
        <taxon>Sinosporangium</taxon>
    </lineage>
</organism>
<reference evidence="4" key="1">
    <citation type="submission" date="2021-01" db="EMBL/GenBank/DDBJ databases">
        <title>Whole genome shotgun sequence of Sinosporangium siamense NBRC 109515.</title>
        <authorList>
            <person name="Komaki H."/>
            <person name="Tamura T."/>
        </authorList>
    </citation>
    <scope>NUCLEOTIDE SEQUENCE</scope>
    <source>
        <strain evidence="4">NBRC 109515</strain>
    </source>
</reference>
<gene>
    <name evidence="4" type="ORF">Ssi02_03580</name>
</gene>
<keyword evidence="5" id="KW-1185">Reference proteome</keyword>
<evidence type="ECO:0000256" key="1">
    <source>
        <dbReference type="ARBA" id="ARBA00023125"/>
    </source>
</evidence>
<dbReference type="GO" id="GO:0000976">
    <property type="term" value="F:transcription cis-regulatory region binding"/>
    <property type="evidence" value="ECO:0007669"/>
    <property type="project" value="TreeGrafter"/>
</dbReference>
<feature type="domain" description="HTH tetR-type" evidence="3">
    <location>
        <begin position="24"/>
        <end position="84"/>
    </location>
</feature>
<proteinExistence type="predicted"/>
<dbReference type="InterPro" id="IPR041490">
    <property type="entry name" value="KstR2_TetR_C"/>
</dbReference>
<accession>A0A919RAN0</accession>
<evidence type="ECO:0000313" key="5">
    <source>
        <dbReference type="Proteomes" id="UP000606172"/>
    </source>
</evidence>
<dbReference type="InterPro" id="IPR001647">
    <property type="entry name" value="HTH_TetR"/>
</dbReference>
<dbReference type="Proteomes" id="UP000606172">
    <property type="component" value="Unassembled WGS sequence"/>
</dbReference>
<dbReference type="InterPro" id="IPR009057">
    <property type="entry name" value="Homeodomain-like_sf"/>
</dbReference>
<dbReference type="PANTHER" id="PTHR30055">
    <property type="entry name" value="HTH-TYPE TRANSCRIPTIONAL REGULATOR RUTR"/>
    <property type="match status" value="1"/>
</dbReference>
<sequence>MSIPAEHRRIAADEVRLPPHALPDGRSGRILHEAIRLFAEYGFHGTSIRDLAEACGIRSATLYAHYPAKEHVLAELVRIGHEVHHSALSAALPGTPPGSAARLAALVRAHVLVFARYPLLAMVANNELHAVSRELAAPSLLLRADAQQMILDTVNLGMDNGAFDVPDPYLALTAIAGMGMRVAHWYGAASHYDPETIADTYATFALRLVGVEA</sequence>